<name>A0A0V1BFC4_TRISP</name>
<dbReference type="Proteomes" id="UP000054776">
    <property type="component" value="Unassembled WGS sequence"/>
</dbReference>
<protein>
    <submittedName>
        <fullName evidence="2">Uncharacterized protein</fullName>
    </submittedName>
</protein>
<accession>A0A0V1BFC4</accession>
<comment type="caution">
    <text evidence="2">The sequence shown here is derived from an EMBL/GenBank/DDBJ whole genome shotgun (WGS) entry which is preliminary data.</text>
</comment>
<reference evidence="2 3" key="1">
    <citation type="submission" date="2015-01" db="EMBL/GenBank/DDBJ databases">
        <title>Evolution of Trichinella species and genotypes.</title>
        <authorList>
            <person name="Korhonen P.K."/>
            <person name="Edoardo P."/>
            <person name="Giuseppe L.R."/>
            <person name="Gasser R.B."/>
        </authorList>
    </citation>
    <scope>NUCLEOTIDE SEQUENCE [LARGE SCALE GENOMIC DNA]</scope>
    <source>
        <strain evidence="2">ISS3</strain>
    </source>
</reference>
<feature type="compositionally biased region" description="Low complexity" evidence="1">
    <location>
        <begin position="67"/>
        <end position="78"/>
    </location>
</feature>
<gene>
    <name evidence="2" type="ORF">T01_544</name>
</gene>
<dbReference type="AlphaFoldDB" id="A0A0V1BFC4"/>
<evidence type="ECO:0000313" key="2">
    <source>
        <dbReference type="EMBL" id="KRY35781.1"/>
    </source>
</evidence>
<feature type="region of interest" description="Disordered" evidence="1">
    <location>
        <begin position="49"/>
        <end position="98"/>
    </location>
</feature>
<organism evidence="2 3">
    <name type="scientific">Trichinella spiralis</name>
    <name type="common">Trichina worm</name>
    <dbReference type="NCBI Taxonomy" id="6334"/>
    <lineage>
        <taxon>Eukaryota</taxon>
        <taxon>Metazoa</taxon>
        <taxon>Ecdysozoa</taxon>
        <taxon>Nematoda</taxon>
        <taxon>Enoplea</taxon>
        <taxon>Dorylaimia</taxon>
        <taxon>Trichinellida</taxon>
        <taxon>Trichinellidae</taxon>
        <taxon>Trichinella</taxon>
    </lineage>
</organism>
<dbReference type="EMBL" id="JYDH01000050">
    <property type="protein sequence ID" value="KRY35781.1"/>
    <property type="molecule type" value="Genomic_DNA"/>
</dbReference>
<keyword evidence="3" id="KW-1185">Reference proteome</keyword>
<dbReference type="InParanoid" id="A0A0V1BFC4"/>
<evidence type="ECO:0000313" key="3">
    <source>
        <dbReference type="Proteomes" id="UP000054776"/>
    </source>
</evidence>
<sequence length="98" mass="10676">MYRQSVAQLTTQTIATSIVHDAITTIRILISVDVVANLQMITVPVTTCINDHNQDDTTENVGTTIDSSSSSSPTSVLHSSKDVHAIQRRRNKAAIEQN</sequence>
<evidence type="ECO:0000256" key="1">
    <source>
        <dbReference type="SAM" id="MobiDB-lite"/>
    </source>
</evidence>
<proteinExistence type="predicted"/>